<keyword evidence="2" id="KW-0812">Transmembrane</keyword>
<feature type="region of interest" description="Disordered" evidence="1">
    <location>
        <begin position="529"/>
        <end position="622"/>
    </location>
</feature>
<accession>A0A8H4IGD1</accession>
<feature type="transmembrane region" description="Helical" evidence="2">
    <location>
        <begin position="396"/>
        <end position="425"/>
    </location>
</feature>
<feature type="compositionally biased region" description="Basic and acidic residues" evidence="1">
    <location>
        <begin position="537"/>
        <end position="547"/>
    </location>
</feature>
<gene>
    <name evidence="3" type="ORF">GTA08_BOTSDO10753</name>
</gene>
<keyword evidence="2" id="KW-0472">Membrane</keyword>
<feature type="compositionally biased region" description="Low complexity" evidence="1">
    <location>
        <begin position="582"/>
        <end position="591"/>
    </location>
</feature>
<comment type="caution">
    <text evidence="3">The sequence shown here is derived from an EMBL/GenBank/DDBJ whole genome shotgun (WGS) entry which is preliminary data.</text>
</comment>
<dbReference type="Proteomes" id="UP000572817">
    <property type="component" value="Unassembled WGS sequence"/>
</dbReference>
<keyword evidence="4" id="KW-1185">Reference proteome</keyword>
<evidence type="ECO:0000256" key="1">
    <source>
        <dbReference type="SAM" id="MobiDB-lite"/>
    </source>
</evidence>
<dbReference type="EMBL" id="WWBZ02000082">
    <property type="protein sequence ID" value="KAF4300695.1"/>
    <property type="molecule type" value="Genomic_DNA"/>
</dbReference>
<protein>
    <submittedName>
        <fullName evidence="3">Uncharacterized protein</fullName>
    </submittedName>
</protein>
<sequence length="622" mass="67016">MFNAQRKRVLRESLWKPWRPGRSKEHENVLPSLQSIQHEKCSTKEEDIQFLEFWKYEDVDTVQPGVNCLAGIIHDDHVADWLDQRGPFALKKSHADRKVTGGIRILICEQRGSDPITFPISRESYLRMEKYCHLSPATLPYFKNSCSNHTWRHNTTGGRNELALVAKPPSNGPITAPNLSLVHDLDASITTAFLYGPNLLSSPSNPFKHDRISCIPQISQLRDILEATAPLWAHPLLLPTALLTVSVDRAQAFCSSELEGKLSRVEEGLGISRLGPGDGKRSTEIMTREVNALVTDMVDVAHVPEWQVRFAGILGEMLDRTEDLWDVGDADTDEVRDMVGQLKTTAESVGRVVRGLRVRTDLQVEALHNSLAQTTNLLVAQLAATATSDGASVKTIALLTALFLPAIFVATLITTFTCSTHTTLATSTSSTSPSTNPLLSKNLRTYWATTIPLTILLLIAWLSWRSRASKLFSKAYATILAGIDPHGATTPSPGPLPARPPAANNNSTATAIAASTVAGVPGVPGVMGGSSAAAGTKGDDGRVRERPPTGQSRHVVDAMVPPPSAAAGVRRGYSRSSMWPTGPSGVSAPEVVGGGGGGGGTSGGWRGKRQQERGQNDIERLV</sequence>
<dbReference type="OrthoDB" id="1046782at2759"/>
<feature type="compositionally biased region" description="Basic and acidic residues" evidence="1">
    <location>
        <begin position="609"/>
        <end position="622"/>
    </location>
</feature>
<evidence type="ECO:0000256" key="2">
    <source>
        <dbReference type="SAM" id="Phobius"/>
    </source>
</evidence>
<evidence type="ECO:0000313" key="3">
    <source>
        <dbReference type="EMBL" id="KAF4300695.1"/>
    </source>
</evidence>
<feature type="compositionally biased region" description="Gly residues" evidence="1">
    <location>
        <begin position="592"/>
        <end position="605"/>
    </location>
</feature>
<dbReference type="AlphaFoldDB" id="A0A8H4IGD1"/>
<keyword evidence="2" id="KW-1133">Transmembrane helix</keyword>
<proteinExistence type="predicted"/>
<feature type="transmembrane region" description="Helical" evidence="2">
    <location>
        <begin position="445"/>
        <end position="464"/>
    </location>
</feature>
<evidence type="ECO:0000313" key="4">
    <source>
        <dbReference type="Proteomes" id="UP000572817"/>
    </source>
</evidence>
<organism evidence="3 4">
    <name type="scientific">Botryosphaeria dothidea</name>
    <dbReference type="NCBI Taxonomy" id="55169"/>
    <lineage>
        <taxon>Eukaryota</taxon>
        <taxon>Fungi</taxon>
        <taxon>Dikarya</taxon>
        <taxon>Ascomycota</taxon>
        <taxon>Pezizomycotina</taxon>
        <taxon>Dothideomycetes</taxon>
        <taxon>Dothideomycetes incertae sedis</taxon>
        <taxon>Botryosphaeriales</taxon>
        <taxon>Botryosphaeriaceae</taxon>
        <taxon>Botryosphaeria</taxon>
    </lineage>
</organism>
<name>A0A8H4IGD1_9PEZI</name>
<reference evidence="3" key="1">
    <citation type="submission" date="2020-04" db="EMBL/GenBank/DDBJ databases">
        <title>Genome Assembly and Annotation of Botryosphaeria dothidea sdau 11-99, a Latent Pathogen of Apple Fruit Ring Rot in China.</title>
        <authorList>
            <person name="Yu C."/>
            <person name="Diao Y."/>
            <person name="Lu Q."/>
            <person name="Zhao J."/>
            <person name="Cui S."/>
            <person name="Peng C."/>
            <person name="He B."/>
            <person name="Liu H."/>
        </authorList>
    </citation>
    <scope>NUCLEOTIDE SEQUENCE [LARGE SCALE GENOMIC DNA]</scope>
    <source>
        <strain evidence="3">Sdau11-99</strain>
    </source>
</reference>